<organism evidence="1 2">
    <name type="scientific">Pseudochryseolinea flava</name>
    <dbReference type="NCBI Taxonomy" id="2059302"/>
    <lineage>
        <taxon>Bacteria</taxon>
        <taxon>Pseudomonadati</taxon>
        <taxon>Bacteroidota</taxon>
        <taxon>Cytophagia</taxon>
        <taxon>Cytophagales</taxon>
        <taxon>Fulvivirgaceae</taxon>
        <taxon>Pseudochryseolinea</taxon>
    </lineage>
</organism>
<dbReference type="OrthoDB" id="1228710at2"/>
<dbReference type="InterPro" id="IPR052022">
    <property type="entry name" value="26kDa_periplasmic_antigen"/>
</dbReference>
<reference evidence="1 2" key="1">
    <citation type="submission" date="2018-06" db="EMBL/GenBank/DDBJ databases">
        <title>Chryseolinea flavus sp. nov., a member of the phylum Bacteroidetes isolated from soil.</title>
        <authorList>
            <person name="Li Y."/>
            <person name="Wang J."/>
        </authorList>
    </citation>
    <scope>NUCLEOTIDE SEQUENCE [LARGE SCALE GENOMIC DNA]</scope>
    <source>
        <strain evidence="1 2">SDU1-6</strain>
    </source>
</reference>
<dbReference type="Proteomes" id="UP000251889">
    <property type="component" value="Unassembled WGS sequence"/>
</dbReference>
<protein>
    <recommendedName>
        <fullName evidence="3">SIMPL domain-containing protein</fullName>
    </recommendedName>
</protein>
<proteinExistence type="predicted"/>
<dbReference type="InterPro" id="IPR007497">
    <property type="entry name" value="SIMPL/DUF541"/>
</dbReference>
<name>A0A364Y7G2_9BACT</name>
<dbReference type="PANTHER" id="PTHR34387">
    <property type="entry name" value="SLR1258 PROTEIN"/>
    <property type="match status" value="1"/>
</dbReference>
<dbReference type="RefSeq" id="WP_112745225.1">
    <property type="nucleotide sequence ID" value="NZ_QMFY01000001.1"/>
</dbReference>
<evidence type="ECO:0008006" key="3">
    <source>
        <dbReference type="Google" id="ProtNLM"/>
    </source>
</evidence>
<evidence type="ECO:0000313" key="2">
    <source>
        <dbReference type="Proteomes" id="UP000251889"/>
    </source>
</evidence>
<evidence type="ECO:0000313" key="1">
    <source>
        <dbReference type="EMBL" id="RAW03011.1"/>
    </source>
</evidence>
<gene>
    <name evidence="1" type="ORF">DQQ10_02620</name>
</gene>
<dbReference type="Pfam" id="PF04402">
    <property type="entry name" value="SIMPL"/>
    <property type="match status" value="1"/>
</dbReference>
<accession>A0A364Y7G2</accession>
<dbReference type="GO" id="GO:0006974">
    <property type="term" value="P:DNA damage response"/>
    <property type="evidence" value="ECO:0007669"/>
    <property type="project" value="TreeGrafter"/>
</dbReference>
<keyword evidence="2" id="KW-1185">Reference proteome</keyword>
<dbReference type="PANTHER" id="PTHR34387:SF2">
    <property type="entry name" value="SLR1258 PROTEIN"/>
    <property type="match status" value="1"/>
</dbReference>
<comment type="caution">
    <text evidence="1">The sequence shown here is derived from an EMBL/GenBank/DDBJ whole genome shotgun (WGS) entry which is preliminary data.</text>
</comment>
<dbReference type="Gene3D" id="3.30.70.2970">
    <property type="entry name" value="Protein of unknown function (DUF541), domain 2"/>
    <property type="match status" value="1"/>
</dbReference>
<dbReference type="AlphaFoldDB" id="A0A364Y7G2"/>
<sequence>MKHLTIITLIIFNTPLFAQKSGNSNFRQHGAAALPSLQTQVNDQHILFSVHGLLNVKADYYVVIFNVTQLGETAQETDSLLSRRVDKFEKEMRRMGIDSIEIVTDMITFVPRYDFKVVEKLFSKTYNEVPDGFELQKNIIVTYKKTDQLNQIITAAATAEIYDLGKVDYFINDVSKQHEKLRLKCLEYLKEKIKSYEIVGVKLDGVKRSLSEDFATMLPHNRYEQYTAVARPSMRAIKRASGNLDKISYADLTPSRFYNAIAYDQYDVVLNPVVREPMVQLTYRVNIQFDLKETADTKTQVLFITPNGQLQNIDLTKAIP</sequence>
<dbReference type="Gene3D" id="3.30.110.170">
    <property type="entry name" value="Protein of unknown function (DUF541), domain 1"/>
    <property type="match status" value="1"/>
</dbReference>
<dbReference type="EMBL" id="QMFY01000001">
    <property type="protein sequence ID" value="RAW03011.1"/>
    <property type="molecule type" value="Genomic_DNA"/>
</dbReference>